<dbReference type="AlphaFoldDB" id="A0A2T7DM47"/>
<sequence>MSSFQISLARSMPFTLAKTSSLIASKIAFLALAFHFNWSGVGSPVNPTLVANHTSGAIASRYAAMRTFQ</sequence>
<protein>
    <submittedName>
        <fullName evidence="1">Uncharacterized protein</fullName>
    </submittedName>
</protein>
<dbReference type="EMBL" id="CM009753">
    <property type="protein sequence ID" value="PUZ56656.1"/>
    <property type="molecule type" value="Genomic_DNA"/>
</dbReference>
<dbReference type="Proteomes" id="UP000244336">
    <property type="component" value="Chromosome 5"/>
</dbReference>
<reference evidence="1 2" key="1">
    <citation type="submission" date="2018-04" db="EMBL/GenBank/DDBJ databases">
        <title>WGS assembly of Panicum hallii var. hallii HAL2.</title>
        <authorList>
            <person name="Lovell J."/>
            <person name="Jenkins J."/>
            <person name="Lowry D."/>
            <person name="Mamidi S."/>
            <person name="Sreedasyam A."/>
            <person name="Weng X."/>
            <person name="Barry K."/>
            <person name="Bonette J."/>
            <person name="Campitelli B."/>
            <person name="Daum C."/>
            <person name="Gordon S."/>
            <person name="Gould B."/>
            <person name="Lipzen A."/>
            <person name="MacQueen A."/>
            <person name="Palacio-Mejia J."/>
            <person name="Plott C."/>
            <person name="Shakirov E."/>
            <person name="Shu S."/>
            <person name="Yoshinaga Y."/>
            <person name="Zane M."/>
            <person name="Rokhsar D."/>
            <person name="Grimwood J."/>
            <person name="Schmutz J."/>
            <person name="Juenger T."/>
        </authorList>
    </citation>
    <scope>NUCLEOTIDE SEQUENCE [LARGE SCALE GENOMIC DNA]</scope>
    <source>
        <strain evidence="2">cv. HAL2</strain>
    </source>
</reference>
<proteinExistence type="predicted"/>
<organism evidence="1 2">
    <name type="scientific">Panicum hallii var. hallii</name>
    <dbReference type="NCBI Taxonomy" id="1504633"/>
    <lineage>
        <taxon>Eukaryota</taxon>
        <taxon>Viridiplantae</taxon>
        <taxon>Streptophyta</taxon>
        <taxon>Embryophyta</taxon>
        <taxon>Tracheophyta</taxon>
        <taxon>Spermatophyta</taxon>
        <taxon>Magnoliopsida</taxon>
        <taxon>Liliopsida</taxon>
        <taxon>Poales</taxon>
        <taxon>Poaceae</taxon>
        <taxon>PACMAD clade</taxon>
        <taxon>Panicoideae</taxon>
        <taxon>Panicodae</taxon>
        <taxon>Paniceae</taxon>
        <taxon>Panicinae</taxon>
        <taxon>Panicum</taxon>
        <taxon>Panicum sect. Panicum</taxon>
    </lineage>
</organism>
<keyword evidence="2" id="KW-1185">Reference proteome</keyword>
<evidence type="ECO:0000313" key="1">
    <source>
        <dbReference type="EMBL" id="PUZ56656.1"/>
    </source>
</evidence>
<gene>
    <name evidence="1" type="ORF">GQ55_5G344400</name>
</gene>
<evidence type="ECO:0000313" key="2">
    <source>
        <dbReference type="Proteomes" id="UP000244336"/>
    </source>
</evidence>
<name>A0A2T7DM47_9POAL</name>
<dbReference type="Gramene" id="PUZ56656">
    <property type="protein sequence ID" value="PUZ56656"/>
    <property type="gene ID" value="GQ55_5G344400"/>
</dbReference>
<accession>A0A2T7DM47</accession>